<keyword evidence="3" id="KW-1185">Reference proteome</keyword>
<dbReference type="Proteomes" id="UP000652198">
    <property type="component" value="Unassembled WGS sequence"/>
</dbReference>
<protein>
    <submittedName>
        <fullName evidence="2">Uncharacterized protein</fullName>
    </submittedName>
</protein>
<dbReference type="RefSeq" id="WP_172309815.1">
    <property type="nucleotide sequence ID" value="NZ_WOEY01000029.1"/>
</dbReference>
<evidence type="ECO:0000256" key="1">
    <source>
        <dbReference type="SAM" id="MobiDB-lite"/>
    </source>
</evidence>
<evidence type="ECO:0000313" key="3">
    <source>
        <dbReference type="Proteomes" id="UP000652198"/>
    </source>
</evidence>
<comment type="caution">
    <text evidence="2">The sequence shown here is derived from an EMBL/GenBank/DDBJ whole genome shotgun (WGS) entry which is preliminary data.</text>
</comment>
<gene>
    <name evidence="2" type="ORF">GNZ12_07955</name>
</gene>
<feature type="region of interest" description="Disordered" evidence="1">
    <location>
        <begin position="1"/>
        <end position="23"/>
    </location>
</feature>
<name>A0ABX2BM91_9BURK</name>
<proteinExistence type="predicted"/>
<organism evidence="2 3">
    <name type="scientific">Paraburkholderia solitsugae</name>
    <dbReference type="NCBI Taxonomy" id="2675748"/>
    <lineage>
        <taxon>Bacteria</taxon>
        <taxon>Pseudomonadati</taxon>
        <taxon>Pseudomonadota</taxon>
        <taxon>Betaproteobacteria</taxon>
        <taxon>Burkholderiales</taxon>
        <taxon>Burkholderiaceae</taxon>
        <taxon>Paraburkholderia</taxon>
    </lineage>
</organism>
<feature type="compositionally biased region" description="Polar residues" evidence="1">
    <location>
        <begin position="1"/>
        <end position="11"/>
    </location>
</feature>
<dbReference type="EMBL" id="WOEY01000029">
    <property type="protein sequence ID" value="NPT41251.1"/>
    <property type="molecule type" value="Genomic_DNA"/>
</dbReference>
<sequence>MTNKRCNSSDEPFTELDGLDPRKFTDDILDESPEPTDDEVFEGIYQSGLGLRDGQPCLPGLARVAHEEPPRRSCHVSNAGIGGKGRWTLQSIARCHDAILTGSLIRMHVCAVASDASIGA</sequence>
<evidence type="ECO:0000313" key="2">
    <source>
        <dbReference type="EMBL" id="NPT41251.1"/>
    </source>
</evidence>
<accession>A0ABX2BM91</accession>
<reference evidence="2 3" key="1">
    <citation type="submission" date="2019-11" db="EMBL/GenBank/DDBJ databases">
        <title>Metabolism of dissolved organic matter in forest soils.</title>
        <authorList>
            <person name="Cyle K.T."/>
            <person name="Wilhelm R.C."/>
            <person name="Martinez C.E."/>
        </authorList>
    </citation>
    <scope>NUCLEOTIDE SEQUENCE [LARGE SCALE GENOMIC DNA]</scope>
    <source>
        <strain evidence="2 3">1N</strain>
    </source>
</reference>